<accession>A0A0G4EFM5</accession>
<protein>
    <submittedName>
        <fullName evidence="1">Uncharacterized protein</fullName>
    </submittedName>
</protein>
<dbReference type="AlphaFoldDB" id="A0A0G4EFM5"/>
<evidence type="ECO:0000313" key="1">
    <source>
        <dbReference type="EMBL" id="CEL94537.1"/>
    </source>
</evidence>
<name>A0A0G4EFM5_VITBC</name>
<gene>
    <name evidence="1" type="ORF">Vbra_7263</name>
</gene>
<dbReference type="PhylomeDB" id="A0A0G4EFM5"/>
<reference evidence="1 2" key="1">
    <citation type="submission" date="2014-11" db="EMBL/GenBank/DDBJ databases">
        <authorList>
            <person name="Zhu J."/>
            <person name="Qi W."/>
            <person name="Song R."/>
        </authorList>
    </citation>
    <scope>NUCLEOTIDE SEQUENCE [LARGE SCALE GENOMIC DNA]</scope>
</reference>
<dbReference type="VEuPathDB" id="CryptoDB:Vbra_7263"/>
<proteinExistence type="predicted"/>
<evidence type="ECO:0000313" key="2">
    <source>
        <dbReference type="Proteomes" id="UP000041254"/>
    </source>
</evidence>
<sequence>MPQHEGYSFKGAGNCMTPNKTIVHGTWYPIVGQEGELVRLAENYEEQEAGIINAEICAGICTDLGEQCAAFTTGMRSGRCGLLAPNSTMNETLSGSLTDREECFARRAEGDFESVGKGYCRTELEDGTLEAGPYITLFAEELGADTLEDCIEECESLNGRVSDPSPLCTGIELREACELQLAPMTPTTTEANLCYQKNS</sequence>
<dbReference type="Proteomes" id="UP000041254">
    <property type="component" value="Unassembled WGS sequence"/>
</dbReference>
<dbReference type="EMBL" id="CDMY01000221">
    <property type="protein sequence ID" value="CEL94537.1"/>
    <property type="molecule type" value="Genomic_DNA"/>
</dbReference>
<organism evidence="1 2">
    <name type="scientific">Vitrella brassicaformis (strain CCMP3155)</name>
    <dbReference type="NCBI Taxonomy" id="1169540"/>
    <lineage>
        <taxon>Eukaryota</taxon>
        <taxon>Sar</taxon>
        <taxon>Alveolata</taxon>
        <taxon>Colpodellida</taxon>
        <taxon>Vitrellaceae</taxon>
        <taxon>Vitrella</taxon>
    </lineage>
</organism>
<dbReference type="InParanoid" id="A0A0G4EFM5"/>
<keyword evidence="2" id="KW-1185">Reference proteome</keyword>